<evidence type="ECO:0000313" key="13">
    <source>
        <dbReference type="Proteomes" id="UP000193380"/>
    </source>
</evidence>
<keyword evidence="7 11" id="KW-0472">Membrane</keyword>
<comment type="catalytic activity">
    <reaction evidence="8">
        <text>3,3',5-triiodo-L-thyronine(out) = 3,3',5-triiodo-L-thyronine(in)</text>
        <dbReference type="Rhea" id="RHEA:71811"/>
        <dbReference type="ChEBI" id="CHEBI:533015"/>
    </reaction>
    <physiologicalReaction direction="left-to-right" evidence="8">
        <dbReference type="Rhea" id="RHEA:71812"/>
    </physiologicalReaction>
    <physiologicalReaction direction="right-to-left" evidence="8">
        <dbReference type="Rhea" id="RHEA:71813"/>
    </physiologicalReaction>
</comment>
<dbReference type="InterPro" id="IPR050327">
    <property type="entry name" value="Proton-linked_MCT"/>
</dbReference>
<dbReference type="SUPFAM" id="SSF103473">
    <property type="entry name" value="MFS general substrate transporter"/>
    <property type="match status" value="1"/>
</dbReference>
<dbReference type="STRING" id="8022.A0A060YAY0"/>
<accession>A0A060YAY0</accession>
<gene>
    <name evidence="12" type="ORF">GSONMT00020277001</name>
</gene>
<evidence type="ECO:0000256" key="10">
    <source>
        <dbReference type="SAM" id="MobiDB-lite"/>
    </source>
</evidence>
<dbReference type="EMBL" id="FR907207">
    <property type="protein sequence ID" value="CDQ86275.1"/>
    <property type="molecule type" value="Genomic_DNA"/>
</dbReference>
<reference evidence="12" key="1">
    <citation type="journal article" date="2014" name="Nat. Commun.">
        <title>The rainbow trout genome provides novel insights into evolution after whole-genome duplication in vertebrates.</title>
        <authorList>
            <person name="Berthelot C."/>
            <person name="Brunet F."/>
            <person name="Chalopin D."/>
            <person name="Juanchich A."/>
            <person name="Bernard M."/>
            <person name="Noel B."/>
            <person name="Bento P."/>
            <person name="Da Silva C."/>
            <person name="Labadie K."/>
            <person name="Alberti A."/>
            <person name="Aury J.M."/>
            <person name="Louis A."/>
            <person name="Dehais P."/>
            <person name="Bardou P."/>
            <person name="Montfort J."/>
            <person name="Klopp C."/>
            <person name="Cabau C."/>
            <person name="Gaspin C."/>
            <person name="Thorgaard G.H."/>
            <person name="Boussaha M."/>
            <person name="Quillet E."/>
            <person name="Guyomard R."/>
            <person name="Galiana D."/>
            <person name="Bobe J."/>
            <person name="Volff J.N."/>
            <person name="Genet C."/>
            <person name="Wincker P."/>
            <person name="Jaillon O."/>
            <person name="Roest Crollius H."/>
            <person name="Guiguen Y."/>
        </authorList>
    </citation>
    <scope>NUCLEOTIDE SEQUENCE [LARGE SCALE GENOMIC DNA]</scope>
</reference>
<evidence type="ECO:0000256" key="2">
    <source>
        <dbReference type="ARBA" id="ARBA00006727"/>
    </source>
</evidence>
<evidence type="ECO:0008006" key="14">
    <source>
        <dbReference type="Google" id="ProtNLM"/>
    </source>
</evidence>
<protein>
    <recommendedName>
        <fullName evidence="14">Major facilitator superfamily (MFS) profile domain-containing protein</fullName>
    </recommendedName>
</protein>
<reference evidence="12" key="2">
    <citation type="submission" date="2014-03" db="EMBL/GenBank/DDBJ databases">
        <authorList>
            <person name="Genoscope - CEA"/>
        </authorList>
    </citation>
    <scope>NUCLEOTIDE SEQUENCE</scope>
</reference>
<feature type="region of interest" description="Disordered" evidence="10">
    <location>
        <begin position="1"/>
        <end position="79"/>
    </location>
</feature>
<dbReference type="PaxDb" id="8022-A0A060YAY0"/>
<evidence type="ECO:0000256" key="1">
    <source>
        <dbReference type="ARBA" id="ARBA00004651"/>
    </source>
</evidence>
<evidence type="ECO:0000256" key="5">
    <source>
        <dbReference type="ARBA" id="ARBA00022692"/>
    </source>
</evidence>
<dbReference type="FunFam" id="1.20.1250.20:FF:000156">
    <property type="entry name" value="monocarboxylate transporter 8 isoform X1"/>
    <property type="match status" value="1"/>
</dbReference>
<keyword evidence="3" id="KW-0813">Transport</keyword>
<organism evidence="12 13">
    <name type="scientific">Oncorhynchus mykiss</name>
    <name type="common">Rainbow trout</name>
    <name type="synonym">Salmo gairdneri</name>
    <dbReference type="NCBI Taxonomy" id="8022"/>
    <lineage>
        <taxon>Eukaryota</taxon>
        <taxon>Metazoa</taxon>
        <taxon>Chordata</taxon>
        <taxon>Craniata</taxon>
        <taxon>Vertebrata</taxon>
        <taxon>Euteleostomi</taxon>
        <taxon>Actinopterygii</taxon>
        <taxon>Neopterygii</taxon>
        <taxon>Teleostei</taxon>
        <taxon>Protacanthopterygii</taxon>
        <taxon>Salmoniformes</taxon>
        <taxon>Salmonidae</taxon>
        <taxon>Salmoninae</taxon>
        <taxon>Oncorhynchus</taxon>
    </lineage>
</organism>
<evidence type="ECO:0000256" key="11">
    <source>
        <dbReference type="SAM" id="Phobius"/>
    </source>
</evidence>
<feature type="transmembrane region" description="Helical" evidence="11">
    <location>
        <begin position="250"/>
        <end position="272"/>
    </location>
</feature>
<evidence type="ECO:0000256" key="8">
    <source>
        <dbReference type="ARBA" id="ARBA00050480"/>
    </source>
</evidence>
<dbReference type="PANTHER" id="PTHR11360:SF123">
    <property type="entry name" value="MONOCARBOXYLATE TRANSPORTER 8"/>
    <property type="match status" value="1"/>
</dbReference>
<keyword evidence="6 11" id="KW-1133">Transmembrane helix</keyword>
<evidence type="ECO:0000256" key="6">
    <source>
        <dbReference type="ARBA" id="ARBA00022989"/>
    </source>
</evidence>
<dbReference type="InterPro" id="IPR011701">
    <property type="entry name" value="MFS"/>
</dbReference>
<proteinExistence type="inferred from homology"/>
<evidence type="ECO:0000256" key="4">
    <source>
        <dbReference type="ARBA" id="ARBA00022475"/>
    </source>
</evidence>
<dbReference type="AlphaFoldDB" id="A0A060YAY0"/>
<feature type="transmembrane region" description="Helical" evidence="11">
    <location>
        <begin position="165"/>
        <end position="183"/>
    </location>
</feature>
<keyword evidence="4" id="KW-1003">Cell membrane</keyword>
<sequence length="296" mass="31772">MQPEHNSNPYTRQDERGINGTGDNQTEEEALSGEPPTEHCDEATADSEMAHNGGSPQDQENQQAQEDQGQDLGDGECKIPHEDSTIQLIEAGCLDSKPGVSPNSQSQSSAPGFVPPEGGFGWLVVFAATWCNGSIFGIQNSFGILHMMLVEDHADPNDKTSQFKVAWVGALAMGMIFFCSPVVSMFTDHFGCRKTAVGGATMAFIGLLSTAFAKSLSLRYFTYGILFGCGSSFAFQPSLVILGHYFRQRLGLANGVVTAGSSLFSMGLPVLLTKVVEPLGLSRTFQILSLFMLVLL</sequence>
<keyword evidence="5 11" id="KW-0812">Transmembrane</keyword>
<dbReference type="Proteomes" id="UP000193380">
    <property type="component" value="Unassembled WGS sequence"/>
</dbReference>
<dbReference type="InterPro" id="IPR036259">
    <property type="entry name" value="MFS_trans_sf"/>
</dbReference>
<comment type="similarity">
    <text evidence="2">Belongs to the major facilitator superfamily. Monocarboxylate porter (TC 2.A.1.13) family.</text>
</comment>
<comment type="subcellular location">
    <subcellularLocation>
        <location evidence="1">Cell membrane</location>
        <topology evidence="1">Multi-pass membrane protein</topology>
    </subcellularLocation>
</comment>
<evidence type="ECO:0000256" key="7">
    <source>
        <dbReference type="ARBA" id="ARBA00023136"/>
    </source>
</evidence>
<feature type="compositionally biased region" description="Polar residues" evidence="10">
    <location>
        <begin position="1"/>
        <end position="11"/>
    </location>
</feature>
<dbReference type="GO" id="GO:0005886">
    <property type="term" value="C:plasma membrane"/>
    <property type="evidence" value="ECO:0007669"/>
    <property type="project" value="UniProtKB-SubCell"/>
</dbReference>
<feature type="compositionally biased region" description="Low complexity" evidence="10">
    <location>
        <begin position="57"/>
        <end position="71"/>
    </location>
</feature>
<dbReference type="Pfam" id="PF07690">
    <property type="entry name" value="MFS_1"/>
    <property type="match status" value="1"/>
</dbReference>
<feature type="transmembrane region" description="Helical" evidence="11">
    <location>
        <begin position="220"/>
        <end position="243"/>
    </location>
</feature>
<evidence type="ECO:0000313" key="12">
    <source>
        <dbReference type="EMBL" id="CDQ86275.1"/>
    </source>
</evidence>
<comment type="catalytic activity">
    <reaction evidence="9">
        <text>L-thyroxine(out) = L-thyroxine(in)</text>
        <dbReference type="Rhea" id="RHEA:71819"/>
        <dbReference type="ChEBI" id="CHEBI:58448"/>
    </reaction>
    <physiologicalReaction direction="left-to-right" evidence="9">
        <dbReference type="Rhea" id="RHEA:71820"/>
    </physiologicalReaction>
    <physiologicalReaction direction="right-to-left" evidence="9">
        <dbReference type="Rhea" id="RHEA:71821"/>
    </physiologicalReaction>
</comment>
<dbReference type="GO" id="GO:0015349">
    <property type="term" value="F:thyroid hormone transmembrane transporter activity"/>
    <property type="evidence" value="ECO:0007669"/>
    <property type="project" value="TreeGrafter"/>
</dbReference>
<name>A0A060YAY0_ONCMY</name>
<evidence type="ECO:0000256" key="3">
    <source>
        <dbReference type="ARBA" id="ARBA00022448"/>
    </source>
</evidence>
<dbReference type="Gene3D" id="1.20.1250.20">
    <property type="entry name" value="MFS general substrate transporter like domains"/>
    <property type="match status" value="1"/>
</dbReference>
<evidence type="ECO:0000256" key="9">
    <source>
        <dbReference type="ARBA" id="ARBA00051690"/>
    </source>
</evidence>
<dbReference type="PANTHER" id="PTHR11360">
    <property type="entry name" value="MONOCARBOXYLATE TRANSPORTER"/>
    <property type="match status" value="1"/>
</dbReference>